<dbReference type="InterPro" id="IPR046240">
    <property type="entry name" value="DUF6273"/>
</dbReference>
<sequence length="1581" mass="173063">MKRKRKRMNVNRIMVFILSIAMLAGFCPQGLSFADIPITLPKVQAADNISNPRIIKDTSMEAGQKVTWDCVYFGSYPQKEVTEKEGSIYHTLKNATGWDENNDIVIGDIKYRRLRAKDAHPDAIPCIAEGCYDWNGDYQTYHYFKYQPIKWRVLNRDGNDAFIFADVALDCQKYNTNYVDVTWETSSMRSWLNGYGASANEPKTDYSKKNFINSAFTSTERNSIKTTSVVNSDSIKYGTAGGNNTSDKVFLLSESEVYNTDTAAGYGFVKNYSTNDEVRRSRCSTYAYAMGLVKNTWSTKYNGNIMWWLRSPGERSKYAAGVSSLGWVCGSGGNVDISNYGVRPALHLNLSSTNLYSYAGTVCSDGTVNETGTSENPTKPDKPEKPTEEEKSTKPEVPTEQKPEIVTVTGDKKEESKKEIKMQGGIDLTIPDSVPVLGGGKVKFDYGNFPASFWREDNQWRIGIGVKDINKMREEKNWTSFKQFVDTQKESYRKGINSLLASKFGPASMGMEQKAKICVYGYAEGTITSSGEVSASGGKLFLEIKGTAEKEWQTVVVVVPVVIKVKGEVGVKADFSVGLDFNNSKVYTKGKADFTVPSVRLTGGIGVSHIADISVYGEAKNLVTIEADEKKNTVTGTVSGALGVSAKVLCFSYEKEILNGSIEYYPFPKKKSKTQMRSGTLIQIEPEGKDYEIQRVQSSSWKGSLRTMQKAKSRSVLKSASSVSASEKVHTLQSDVYASAKPQILQTESGKKVLIYTTDVKGRTTGNHTAAVYSIYNEQNETWSTPAIIENDGTADFDAVAAVDGENVYVAWVNAKRTFTQAEVEDEDFMARLASATEIHVAKIRVSGNGGEVTKYPSVTKNDIADLHPSVTVKNHIPYIAWNSNSANDILKEEGMNTIYLSSLNGNVFTTKKLAEEEEPVQSVVTGILENDVVVAYTLNSGTEKKPQVQLVIADADKRRLITEEGLNLSPSFANINGDAVLLWYAQNNGNVSLNYTNSVHGNIESYIKDDAIISADYTVIEGKDSQLFIFSSNRTDDEKAGKNLYAYVMKDGKVSEPVSLTDLEGYAAVPSGIWDGTSYEYTFTRTDADITEENVEERTDLCMSSIVPKSNLEIRDIDYAQEELMPGKNASVTIPVKNNGLTDCKGGSVQIVCNNTIIGQADIEDGIKSGETKDVTVNLIVPNNAEVKETLLVKVISDKSTIADSEKNIKSAGSELALSVVQKENNITVKVENDSAFNTTAVLNLKAGDSTGKVLKTMNLGNINANDKVEQTFTKEELKKLGSDTIYMEVSGDEEESVLSDNTAFIYVGTEELKTLDYLIATKKKAIYNKGEQLKLEDLEVTAVYTDGSKAKITNYTTNIKNIDMSESGNKGLEIFYEEVGIGRKVIIPITVEDTKIDNTKSNTNVKPVTSIQLSGLSKKIAAGKKLTLKANILPKNASNQKLIWKSSNPKVATVTQNGIVTLKKKTGGKKVTITATATDGSGVSASWKITSMRGIVKKVKITGAKQVKAGKKLKLKAKVSATKKANTKLLWTSNNPKIVTVNAKGVVKAKKSAKGKTVKITAMATDGSNKKATVKVKIK</sequence>
<name>A0ABS3ZMB8_9FIRM</name>
<protein>
    <submittedName>
        <fullName evidence="3">Ig domain-containing protein</fullName>
    </submittedName>
</protein>
<feature type="compositionally biased region" description="Polar residues" evidence="1">
    <location>
        <begin position="367"/>
        <end position="376"/>
    </location>
</feature>
<dbReference type="RefSeq" id="WP_147607231.1">
    <property type="nucleotide sequence ID" value="NZ_JAFIQO010000166.1"/>
</dbReference>
<dbReference type="InterPro" id="IPR011635">
    <property type="entry name" value="CARDB"/>
</dbReference>
<feature type="compositionally biased region" description="Basic and acidic residues" evidence="1">
    <location>
        <begin position="378"/>
        <end position="403"/>
    </location>
</feature>
<feature type="domain" description="BIG2" evidence="2">
    <location>
        <begin position="1497"/>
        <end position="1576"/>
    </location>
</feature>
<dbReference type="SMART" id="SM00635">
    <property type="entry name" value="BID_2"/>
    <property type="match status" value="2"/>
</dbReference>
<dbReference type="Pfam" id="PF07523">
    <property type="entry name" value="Big_3"/>
    <property type="match status" value="1"/>
</dbReference>
<dbReference type="InterPro" id="IPR013783">
    <property type="entry name" value="Ig-like_fold"/>
</dbReference>
<feature type="domain" description="BIG2" evidence="2">
    <location>
        <begin position="1409"/>
        <end position="1489"/>
    </location>
</feature>
<feature type="region of interest" description="Disordered" evidence="1">
    <location>
        <begin position="367"/>
        <end position="403"/>
    </location>
</feature>
<dbReference type="Pfam" id="PF19789">
    <property type="entry name" value="DUF6273"/>
    <property type="match status" value="1"/>
</dbReference>
<evidence type="ECO:0000256" key="1">
    <source>
        <dbReference type="SAM" id="MobiDB-lite"/>
    </source>
</evidence>
<dbReference type="InterPro" id="IPR003343">
    <property type="entry name" value="Big_2"/>
</dbReference>
<evidence type="ECO:0000313" key="4">
    <source>
        <dbReference type="Proteomes" id="UP001315001"/>
    </source>
</evidence>
<dbReference type="Gene3D" id="2.60.40.1080">
    <property type="match status" value="2"/>
</dbReference>
<accession>A0ABS3ZMB8</accession>
<dbReference type="Pfam" id="PF02368">
    <property type="entry name" value="Big_2"/>
    <property type="match status" value="2"/>
</dbReference>
<evidence type="ECO:0000313" key="3">
    <source>
        <dbReference type="EMBL" id="MBP0057982.1"/>
    </source>
</evidence>
<dbReference type="EMBL" id="JAFIQO010000166">
    <property type="protein sequence ID" value="MBP0057982.1"/>
    <property type="molecule type" value="Genomic_DNA"/>
</dbReference>
<proteinExistence type="predicted"/>
<evidence type="ECO:0000259" key="2">
    <source>
        <dbReference type="SMART" id="SM00635"/>
    </source>
</evidence>
<dbReference type="InterPro" id="IPR022038">
    <property type="entry name" value="Ig-like_bact"/>
</dbReference>
<dbReference type="SUPFAM" id="SSF49373">
    <property type="entry name" value="Invasin/intimin cell-adhesion fragments"/>
    <property type="match status" value="2"/>
</dbReference>
<dbReference type="Gene3D" id="2.60.40.10">
    <property type="entry name" value="Immunoglobulins"/>
    <property type="match status" value="1"/>
</dbReference>
<keyword evidence="4" id="KW-1185">Reference proteome</keyword>
<dbReference type="InterPro" id="IPR008964">
    <property type="entry name" value="Invasin/intimin_cell_adhesion"/>
</dbReference>
<dbReference type="Proteomes" id="UP001315001">
    <property type="component" value="Unassembled WGS sequence"/>
</dbReference>
<gene>
    <name evidence="3" type="ORF">JYQ75_11415</name>
</gene>
<organism evidence="3 4">
    <name type="scientific">Anaerobutyricum soehngenii</name>
    <dbReference type="NCBI Taxonomy" id="105843"/>
    <lineage>
        <taxon>Bacteria</taxon>
        <taxon>Bacillati</taxon>
        <taxon>Bacillota</taxon>
        <taxon>Clostridia</taxon>
        <taxon>Lachnospirales</taxon>
        <taxon>Lachnospiraceae</taxon>
        <taxon>Anaerobutyricum</taxon>
    </lineage>
</organism>
<dbReference type="Gene3D" id="2.60.40.3630">
    <property type="match status" value="1"/>
</dbReference>
<reference evidence="3 4" key="1">
    <citation type="submission" date="2021-02" db="EMBL/GenBank/DDBJ databases">
        <title>Lactate utilizing bacteria of the human gut.</title>
        <authorList>
            <person name="Sheridan P.O."/>
        </authorList>
    </citation>
    <scope>NUCLEOTIDE SEQUENCE [LARGE SCALE GENOMIC DNA]</scope>
    <source>
        <strain evidence="3 4">HTF-83D</strain>
    </source>
</reference>
<dbReference type="Pfam" id="PF07705">
    <property type="entry name" value="CARDB"/>
    <property type="match status" value="1"/>
</dbReference>
<comment type="caution">
    <text evidence="3">The sequence shown here is derived from an EMBL/GenBank/DDBJ whole genome shotgun (WGS) entry which is preliminary data.</text>
</comment>